<feature type="domain" description="Glycine N-acyltransferase N-terminal" evidence="5">
    <location>
        <begin position="1"/>
        <end position="205"/>
    </location>
</feature>
<feature type="domain" description="Glycine N-acyltransferase C-terminal" evidence="6">
    <location>
        <begin position="207"/>
        <end position="244"/>
    </location>
</feature>
<dbReference type="Proteomes" id="UP000886700">
    <property type="component" value="Unplaced"/>
</dbReference>
<reference evidence="8" key="1">
    <citation type="submission" date="2025-08" db="UniProtKB">
        <authorList>
            <consortium name="RefSeq"/>
        </authorList>
    </citation>
    <scope>IDENTIFICATION</scope>
    <source>
        <tissue evidence="8">Liver</tissue>
    </source>
</reference>
<gene>
    <name evidence="8" type="primary">LOC101831264</name>
</gene>
<organism evidence="7 8">
    <name type="scientific">Mesocricetus auratus</name>
    <name type="common">Golden hamster</name>
    <dbReference type="NCBI Taxonomy" id="10036"/>
    <lineage>
        <taxon>Eukaryota</taxon>
        <taxon>Metazoa</taxon>
        <taxon>Chordata</taxon>
        <taxon>Craniata</taxon>
        <taxon>Vertebrata</taxon>
        <taxon>Euteleostomi</taxon>
        <taxon>Mammalia</taxon>
        <taxon>Eutheria</taxon>
        <taxon>Euarchontoglires</taxon>
        <taxon>Glires</taxon>
        <taxon>Rodentia</taxon>
        <taxon>Myomorpha</taxon>
        <taxon>Muroidea</taxon>
        <taxon>Cricetidae</taxon>
        <taxon>Cricetinae</taxon>
        <taxon>Mesocricetus</taxon>
    </lineage>
</organism>
<keyword evidence="7" id="KW-1185">Reference proteome</keyword>
<dbReference type="PANTHER" id="PTHR15298:SF11">
    <property type="entry name" value="GLYCINE N-ACYLTRANSFERASE-LIKE PROTEIN"/>
    <property type="match status" value="1"/>
</dbReference>
<dbReference type="SUPFAM" id="SSF55729">
    <property type="entry name" value="Acyl-CoA N-acyltransferases (Nat)"/>
    <property type="match status" value="1"/>
</dbReference>
<sequence>MLHLRNPQMLQMLEKSLRKHLPESLKVYGTVFHMNQGNPFKLKALVDKWPDFKTVIVRPQEEEMADDLDPHTNTYQLYSKDPKNCLEFLGTPEAINWKQHLQIQSSQSNLNGVIMGLAAAKLVKVKRTQCVLYMMPQTAKKLAPFLMAETENLHNKSGRPRPINQEMFKLSSLDVTHAALVDKFWHFGGNERSQRFIQRCIQTFPSSCLLGPEGTPVSWALMDQTGEMRMAGTVPDYRAQDPVDEAWLDLATEPPTLFSSLHSRCQRHFYSATHCYARVDYCPRPVVSGHGADL</sequence>
<protein>
    <recommendedName>
        <fullName evidence="4">Glycine N-acyltransferase-like protein</fullName>
        <ecNumber evidence="4">2.3.1.-</ecNumber>
    </recommendedName>
</protein>
<dbReference type="InterPro" id="IPR013652">
    <property type="entry name" value="Glycine_N-acyltransferase_C"/>
</dbReference>
<dbReference type="InterPro" id="IPR010313">
    <property type="entry name" value="Glycine_N-acyltransferase"/>
</dbReference>
<evidence type="ECO:0000313" key="8">
    <source>
        <dbReference type="RefSeq" id="XP_040602886.1"/>
    </source>
</evidence>
<evidence type="ECO:0000256" key="3">
    <source>
        <dbReference type="ARBA" id="ARBA00023315"/>
    </source>
</evidence>
<proteinExistence type="inferred from homology"/>
<dbReference type="GeneID" id="101831264"/>
<keyword evidence="2 4" id="KW-0808">Transferase</keyword>
<dbReference type="EC" id="2.3.1.-" evidence="4"/>
<accession>A0ABM2XPC6</accession>
<dbReference type="Pfam" id="PF08444">
    <property type="entry name" value="Gly_acyl_tr_C"/>
    <property type="match status" value="1"/>
</dbReference>
<evidence type="ECO:0000256" key="4">
    <source>
        <dbReference type="RuleBase" id="RU368002"/>
    </source>
</evidence>
<evidence type="ECO:0000259" key="5">
    <source>
        <dbReference type="Pfam" id="PF06021"/>
    </source>
</evidence>
<comment type="catalytic activity">
    <reaction evidence="1">
        <text>an acyl-CoA + glycine = an N-acylglycine + CoA + H(+)</text>
        <dbReference type="Rhea" id="RHEA:19869"/>
        <dbReference type="ChEBI" id="CHEBI:15378"/>
        <dbReference type="ChEBI" id="CHEBI:57287"/>
        <dbReference type="ChEBI" id="CHEBI:57305"/>
        <dbReference type="ChEBI" id="CHEBI:57670"/>
        <dbReference type="ChEBI" id="CHEBI:58342"/>
        <dbReference type="EC" id="2.3.1.13"/>
    </reaction>
</comment>
<dbReference type="InterPro" id="IPR015938">
    <property type="entry name" value="Glycine_N-acyltransferase_N"/>
</dbReference>
<keyword evidence="3 4" id="KW-0012">Acyltransferase</keyword>
<evidence type="ECO:0000259" key="6">
    <source>
        <dbReference type="Pfam" id="PF08444"/>
    </source>
</evidence>
<dbReference type="Gene3D" id="3.40.630.30">
    <property type="match status" value="1"/>
</dbReference>
<dbReference type="InterPro" id="IPR016181">
    <property type="entry name" value="Acyl_CoA_acyltransferase"/>
</dbReference>
<dbReference type="PANTHER" id="PTHR15298">
    <property type="entry name" value="L-COA N-ACYLTRANSFERASE-RELATED"/>
    <property type="match status" value="1"/>
</dbReference>
<comment type="similarity">
    <text evidence="4">Belongs to the glycine N-acyltransferase family.</text>
</comment>
<name>A0ABM2XPC6_MESAU</name>
<evidence type="ECO:0000313" key="7">
    <source>
        <dbReference type="Proteomes" id="UP000886700"/>
    </source>
</evidence>
<evidence type="ECO:0000256" key="1">
    <source>
        <dbReference type="ARBA" id="ARBA00000378"/>
    </source>
</evidence>
<evidence type="ECO:0000256" key="2">
    <source>
        <dbReference type="ARBA" id="ARBA00022679"/>
    </source>
</evidence>
<dbReference type="RefSeq" id="XP_040602886.1">
    <property type="nucleotide sequence ID" value="XM_040746952.1"/>
</dbReference>
<dbReference type="Pfam" id="PF06021">
    <property type="entry name" value="Gly_acyl_tr_N"/>
    <property type="match status" value="1"/>
</dbReference>